<protein>
    <submittedName>
        <fullName evidence="1">Uncharacterized protein</fullName>
    </submittedName>
</protein>
<sequence length="97" mass="11185">MPKPAVKSLASVARRVREAVEGCGRLLRRLRVEIIIIIRFLMRVVFKKLNVQTSGYLTSKCCVTVSCPIFLRTILFNSKRQIYKRGSRNTQNQSWVS</sequence>
<proteinExistence type="predicted"/>
<name>A0A4Y2AKN7_ARAVE</name>
<dbReference type="Proteomes" id="UP000499080">
    <property type="component" value="Unassembled WGS sequence"/>
</dbReference>
<reference evidence="1 2" key="1">
    <citation type="journal article" date="2019" name="Sci. Rep.">
        <title>Orb-weaving spider Araneus ventricosus genome elucidates the spidroin gene catalogue.</title>
        <authorList>
            <person name="Kono N."/>
            <person name="Nakamura H."/>
            <person name="Ohtoshi R."/>
            <person name="Moran D.A.P."/>
            <person name="Shinohara A."/>
            <person name="Yoshida Y."/>
            <person name="Fujiwara M."/>
            <person name="Mori M."/>
            <person name="Tomita M."/>
            <person name="Arakawa K."/>
        </authorList>
    </citation>
    <scope>NUCLEOTIDE SEQUENCE [LARGE SCALE GENOMIC DNA]</scope>
</reference>
<organism evidence="1 2">
    <name type="scientific">Araneus ventricosus</name>
    <name type="common">Orbweaver spider</name>
    <name type="synonym">Epeira ventricosa</name>
    <dbReference type="NCBI Taxonomy" id="182803"/>
    <lineage>
        <taxon>Eukaryota</taxon>
        <taxon>Metazoa</taxon>
        <taxon>Ecdysozoa</taxon>
        <taxon>Arthropoda</taxon>
        <taxon>Chelicerata</taxon>
        <taxon>Arachnida</taxon>
        <taxon>Araneae</taxon>
        <taxon>Araneomorphae</taxon>
        <taxon>Entelegynae</taxon>
        <taxon>Araneoidea</taxon>
        <taxon>Araneidae</taxon>
        <taxon>Araneus</taxon>
    </lineage>
</organism>
<gene>
    <name evidence="1" type="ORF">AVEN_92318_1</name>
</gene>
<keyword evidence="2" id="KW-1185">Reference proteome</keyword>
<evidence type="ECO:0000313" key="2">
    <source>
        <dbReference type="Proteomes" id="UP000499080"/>
    </source>
</evidence>
<dbReference type="EMBL" id="BGPR01000021">
    <property type="protein sequence ID" value="GBL80422.1"/>
    <property type="molecule type" value="Genomic_DNA"/>
</dbReference>
<dbReference type="AlphaFoldDB" id="A0A4Y2AKN7"/>
<comment type="caution">
    <text evidence="1">The sequence shown here is derived from an EMBL/GenBank/DDBJ whole genome shotgun (WGS) entry which is preliminary data.</text>
</comment>
<accession>A0A4Y2AKN7</accession>
<evidence type="ECO:0000313" key="1">
    <source>
        <dbReference type="EMBL" id="GBL80422.1"/>
    </source>
</evidence>